<accession>A0A6B0UP38</accession>
<protein>
    <submittedName>
        <fullName evidence="1">Putative secreted protein</fullName>
    </submittedName>
</protein>
<name>A0A6B0UP38_IXORI</name>
<organism evidence="1">
    <name type="scientific">Ixodes ricinus</name>
    <name type="common">Common tick</name>
    <name type="synonym">Acarus ricinus</name>
    <dbReference type="NCBI Taxonomy" id="34613"/>
    <lineage>
        <taxon>Eukaryota</taxon>
        <taxon>Metazoa</taxon>
        <taxon>Ecdysozoa</taxon>
        <taxon>Arthropoda</taxon>
        <taxon>Chelicerata</taxon>
        <taxon>Arachnida</taxon>
        <taxon>Acari</taxon>
        <taxon>Parasitiformes</taxon>
        <taxon>Ixodida</taxon>
        <taxon>Ixodoidea</taxon>
        <taxon>Ixodidae</taxon>
        <taxon>Ixodinae</taxon>
        <taxon>Ixodes</taxon>
    </lineage>
</organism>
<proteinExistence type="predicted"/>
<reference evidence="1" key="1">
    <citation type="submission" date="2019-12" db="EMBL/GenBank/DDBJ databases">
        <title>An insight into the sialome of adult female Ixodes ricinus ticks feeding for 6 days.</title>
        <authorList>
            <person name="Perner J."/>
            <person name="Ribeiro J.M.C."/>
        </authorList>
    </citation>
    <scope>NUCLEOTIDE SEQUENCE</scope>
    <source>
        <strain evidence="1">Semi-engorged</strain>
        <tissue evidence="1">Salivary glands</tissue>
    </source>
</reference>
<dbReference type="AlphaFoldDB" id="A0A6B0UP38"/>
<evidence type="ECO:0000313" key="1">
    <source>
        <dbReference type="EMBL" id="MXU91386.1"/>
    </source>
</evidence>
<sequence length="122" mass="13742">MKGTLTCFWVVSSFVRVERTGAEIWWGRAVVRSANLNWAEGRSRLQHGYLRVGVHSNGHRHCLFNLCIVASLKGLVFPKSLGREFEAAVANQQAPPLFRSTHTYSLLQSRAKALPSIHRSRV</sequence>
<dbReference type="EMBL" id="GIFC01009303">
    <property type="protein sequence ID" value="MXU91386.1"/>
    <property type="molecule type" value="Transcribed_RNA"/>
</dbReference>